<protein>
    <submittedName>
        <fullName evidence="1">Uncharacterized protein</fullName>
    </submittedName>
</protein>
<accession>A0ABY4QVZ5</accession>
<dbReference type="Proteomes" id="UP001056336">
    <property type="component" value="Chromosome"/>
</dbReference>
<dbReference type="RefSeq" id="WP_249770559.1">
    <property type="nucleotide sequence ID" value="NZ_CP097332.1"/>
</dbReference>
<name>A0ABY4QVZ5_9ACTN</name>
<dbReference type="EMBL" id="CP097332">
    <property type="protein sequence ID" value="UQX87740.1"/>
    <property type="molecule type" value="Genomic_DNA"/>
</dbReference>
<evidence type="ECO:0000313" key="2">
    <source>
        <dbReference type="Proteomes" id="UP001056336"/>
    </source>
</evidence>
<sequence length="72" mass="8010">MNPSTNERPAVSSVLNKLRQHRATRARRAALARDLATFDTPAAILDFAAMLDRYPDEDTAELRATVAWNRAA</sequence>
<keyword evidence="2" id="KW-1185">Reference proteome</keyword>
<reference evidence="1" key="1">
    <citation type="journal article" date="2018" name="Int. J. Syst. Evol. Microbiol.">
        <title>Jatrophihabitans telluris sp. nov., isolated from sediment soil of lava forest wetlands and the emended description of the genus Jatrophihabitans.</title>
        <authorList>
            <person name="Lee K.C."/>
            <person name="Suh M.K."/>
            <person name="Eom M.K."/>
            <person name="Kim K.K."/>
            <person name="Kim J.S."/>
            <person name="Kim D.S."/>
            <person name="Ko S.H."/>
            <person name="Shin Y.K."/>
            <person name="Lee J.S."/>
        </authorList>
    </citation>
    <scope>NUCLEOTIDE SEQUENCE</scope>
    <source>
        <strain evidence="1">N237</strain>
    </source>
</reference>
<proteinExistence type="predicted"/>
<evidence type="ECO:0000313" key="1">
    <source>
        <dbReference type="EMBL" id="UQX87740.1"/>
    </source>
</evidence>
<gene>
    <name evidence="1" type="ORF">M6D93_15740</name>
</gene>
<reference evidence="1" key="2">
    <citation type="submission" date="2022-05" db="EMBL/GenBank/DDBJ databases">
        <authorList>
            <person name="Kim J.-S."/>
            <person name="Lee K."/>
            <person name="Suh M."/>
            <person name="Eom M."/>
            <person name="Kim J.-S."/>
            <person name="Kim D.-S."/>
            <person name="Ko S.-H."/>
            <person name="Shin Y."/>
            <person name="Lee J.-S."/>
        </authorList>
    </citation>
    <scope>NUCLEOTIDE SEQUENCE</scope>
    <source>
        <strain evidence="1">N237</strain>
    </source>
</reference>
<organism evidence="1 2">
    <name type="scientific">Jatrophihabitans telluris</name>
    <dbReference type="NCBI Taxonomy" id="2038343"/>
    <lineage>
        <taxon>Bacteria</taxon>
        <taxon>Bacillati</taxon>
        <taxon>Actinomycetota</taxon>
        <taxon>Actinomycetes</taxon>
        <taxon>Jatrophihabitantales</taxon>
        <taxon>Jatrophihabitantaceae</taxon>
        <taxon>Jatrophihabitans</taxon>
    </lineage>
</organism>